<comment type="caution">
    <text evidence="1">The sequence shown here is derived from an EMBL/GenBank/DDBJ whole genome shotgun (WGS) entry which is preliminary data.</text>
</comment>
<proteinExistence type="predicted"/>
<evidence type="ECO:0000313" key="2">
    <source>
        <dbReference type="Proteomes" id="UP001153332"/>
    </source>
</evidence>
<reference evidence="1" key="1">
    <citation type="submission" date="2022-12" db="EMBL/GenBank/DDBJ databases">
        <title>Genome Sequence of Lasiodiplodia mahajangana.</title>
        <authorList>
            <person name="Buettner E."/>
        </authorList>
    </citation>
    <scope>NUCLEOTIDE SEQUENCE</scope>
    <source>
        <strain evidence="1">VT137</strain>
    </source>
</reference>
<keyword evidence="2" id="KW-1185">Reference proteome</keyword>
<accession>A0ACC2JDB0</accession>
<organism evidence="1 2">
    <name type="scientific">Lasiodiplodia mahajangana</name>
    <dbReference type="NCBI Taxonomy" id="1108764"/>
    <lineage>
        <taxon>Eukaryota</taxon>
        <taxon>Fungi</taxon>
        <taxon>Dikarya</taxon>
        <taxon>Ascomycota</taxon>
        <taxon>Pezizomycotina</taxon>
        <taxon>Dothideomycetes</taxon>
        <taxon>Dothideomycetes incertae sedis</taxon>
        <taxon>Botryosphaeriales</taxon>
        <taxon>Botryosphaeriaceae</taxon>
        <taxon>Lasiodiplodia</taxon>
    </lineage>
</organism>
<dbReference type="Proteomes" id="UP001153332">
    <property type="component" value="Unassembled WGS sequence"/>
</dbReference>
<protein>
    <submittedName>
        <fullName evidence="1">Uncharacterized protein</fullName>
    </submittedName>
</protein>
<gene>
    <name evidence="1" type="ORF">O1611_g8437</name>
</gene>
<name>A0ACC2JDB0_9PEZI</name>
<dbReference type="EMBL" id="JAPUUL010002507">
    <property type="protein sequence ID" value="KAJ8125203.1"/>
    <property type="molecule type" value="Genomic_DNA"/>
</dbReference>
<evidence type="ECO:0000313" key="1">
    <source>
        <dbReference type="EMBL" id="KAJ8125203.1"/>
    </source>
</evidence>
<sequence>MAKGTISKKRKVPSLHSRAARRATSPGIDTDKSLKNAKPPPESIDHRPSILAIHHDAGVSKKQKKGRALSSKARKRHEKAQDRAAAIMERTEKKVALSKGQSRTIQSRRKAWEEINHNSRVEPKGNARLEEDNTDKSEFDDEMGGAEEEGRNQQTSVTDKADVIGPATTTAMDQDDDDDGIL</sequence>